<feature type="compositionally biased region" description="Basic residues" evidence="1">
    <location>
        <begin position="190"/>
        <end position="205"/>
    </location>
</feature>
<evidence type="ECO:0000313" key="2">
    <source>
        <dbReference type="EMBL" id="KAJ7039018.1"/>
    </source>
</evidence>
<comment type="caution">
    <text evidence="2">The sequence shown here is derived from an EMBL/GenBank/DDBJ whole genome shotgun (WGS) entry which is preliminary data.</text>
</comment>
<feature type="region of interest" description="Disordered" evidence="1">
    <location>
        <begin position="94"/>
        <end position="120"/>
    </location>
</feature>
<keyword evidence="3" id="KW-1185">Reference proteome</keyword>
<evidence type="ECO:0000256" key="1">
    <source>
        <dbReference type="SAM" id="MobiDB-lite"/>
    </source>
</evidence>
<feature type="region of interest" description="Disordered" evidence="1">
    <location>
        <begin position="144"/>
        <end position="167"/>
    </location>
</feature>
<proteinExistence type="predicted"/>
<dbReference type="EMBL" id="JARJCM010000028">
    <property type="protein sequence ID" value="KAJ7039018.1"/>
    <property type="molecule type" value="Genomic_DNA"/>
</dbReference>
<sequence length="214" mass="23896">MRRRWRRARQKYWRTAYARTACARIRIASPTGAPPVHSCRTLNHAARPPKCAPKTRALVVSLSDQVLLASGARPPHQPGSEKRTPIWMEAQRTKKSEVKQGLRTPRSRLPNPPGSPAHVRASKTRYVAMLARRIATALSVRSAGWGKEEGGTPASHRQADRQTGGGYGGYSFGGVGLEVELRERHVQRQHVVVKRGSTKPRRRRSNLLSIETEH</sequence>
<gene>
    <name evidence="2" type="ORF">C8F04DRAFT_1179009</name>
</gene>
<reference evidence="2" key="1">
    <citation type="submission" date="2023-03" db="EMBL/GenBank/DDBJ databases">
        <title>Massive genome expansion in bonnet fungi (Mycena s.s.) driven by repeated elements and novel gene families across ecological guilds.</title>
        <authorList>
            <consortium name="Lawrence Berkeley National Laboratory"/>
            <person name="Harder C.B."/>
            <person name="Miyauchi S."/>
            <person name="Viragh M."/>
            <person name="Kuo A."/>
            <person name="Thoen E."/>
            <person name="Andreopoulos B."/>
            <person name="Lu D."/>
            <person name="Skrede I."/>
            <person name="Drula E."/>
            <person name="Henrissat B."/>
            <person name="Morin E."/>
            <person name="Kohler A."/>
            <person name="Barry K."/>
            <person name="LaButti K."/>
            <person name="Morin E."/>
            <person name="Salamov A."/>
            <person name="Lipzen A."/>
            <person name="Mereny Z."/>
            <person name="Hegedus B."/>
            <person name="Baldrian P."/>
            <person name="Stursova M."/>
            <person name="Weitz H."/>
            <person name="Taylor A."/>
            <person name="Grigoriev I.V."/>
            <person name="Nagy L.G."/>
            <person name="Martin F."/>
            <person name="Kauserud H."/>
        </authorList>
    </citation>
    <scope>NUCLEOTIDE SEQUENCE</scope>
    <source>
        <strain evidence="2">CBHHK200</strain>
    </source>
</reference>
<feature type="region of interest" description="Disordered" evidence="1">
    <location>
        <begin position="69"/>
        <end position="88"/>
    </location>
</feature>
<feature type="region of interest" description="Disordered" evidence="1">
    <location>
        <begin position="190"/>
        <end position="214"/>
    </location>
</feature>
<name>A0AAD6T755_9AGAR</name>
<organism evidence="2 3">
    <name type="scientific">Mycena alexandri</name>
    <dbReference type="NCBI Taxonomy" id="1745969"/>
    <lineage>
        <taxon>Eukaryota</taxon>
        <taxon>Fungi</taxon>
        <taxon>Dikarya</taxon>
        <taxon>Basidiomycota</taxon>
        <taxon>Agaricomycotina</taxon>
        <taxon>Agaricomycetes</taxon>
        <taxon>Agaricomycetidae</taxon>
        <taxon>Agaricales</taxon>
        <taxon>Marasmiineae</taxon>
        <taxon>Mycenaceae</taxon>
        <taxon>Mycena</taxon>
    </lineage>
</organism>
<accession>A0AAD6T755</accession>
<dbReference type="Proteomes" id="UP001218188">
    <property type="component" value="Unassembled WGS sequence"/>
</dbReference>
<dbReference type="AlphaFoldDB" id="A0AAD6T755"/>
<evidence type="ECO:0000313" key="3">
    <source>
        <dbReference type="Proteomes" id="UP001218188"/>
    </source>
</evidence>
<protein>
    <submittedName>
        <fullName evidence="2">Uncharacterized protein</fullName>
    </submittedName>
</protein>